<dbReference type="AlphaFoldDB" id="A0AAE1C9B9"/>
<evidence type="ECO:0000313" key="3">
    <source>
        <dbReference type="EMBL" id="KAK3683904.1"/>
    </source>
</evidence>
<name>A0AAE1C9B9_9PEZI</name>
<comment type="caution">
    <text evidence="3">The sequence shown here is derived from an EMBL/GenBank/DDBJ whole genome shotgun (WGS) entry which is preliminary data.</text>
</comment>
<evidence type="ECO:0000256" key="2">
    <source>
        <dbReference type="SAM" id="MobiDB-lite"/>
    </source>
</evidence>
<keyword evidence="4" id="KW-1185">Reference proteome</keyword>
<feature type="compositionally biased region" description="Low complexity" evidence="2">
    <location>
        <begin position="285"/>
        <end position="300"/>
    </location>
</feature>
<feature type="coiled-coil region" evidence="1">
    <location>
        <begin position="213"/>
        <end position="240"/>
    </location>
</feature>
<keyword evidence="1" id="KW-0175">Coiled coil</keyword>
<feature type="region of interest" description="Disordered" evidence="2">
    <location>
        <begin position="283"/>
        <end position="375"/>
    </location>
</feature>
<reference evidence="3" key="1">
    <citation type="journal article" date="2023" name="Mol. Phylogenet. Evol.">
        <title>Genome-scale phylogeny and comparative genomics of the fungal order Sordariales.</title>
        <authorList>
            <person name="Hensen N."/>
            <person name="Bonometti L."/>
            <person name="Westerberg I."/>
            <person name="Brannstrom I.O."/>
            <person name="Guillou S."/>
            <person name="Cros-Aarteil S."/>
            <person name="Calhoun S."/>
            <person name="Haridas S."/>
            <person name="Kuo A."/>
            <person name="Mondo S."/>
            <person name="Pangilinan J."/>
            <person name="Riley R."/>
            <person name="LaButti K."/>
            <person name="Andreopoulos B."/>
            <person name="Lipzen A."/>
            <person name="Chen C."/>
            <person name="Yan M."/>
            <person name="Daum C."/>
            <person name="Ng V."/>
            <person name="Clum A."/>
            <person name="Steindorff A."/>
            <person name="Ohm R.A."/>
            <person name="Martin F."/>
            <person name="Silar P."/>
            <person name="Natvig D.O."/>
            <person name="Lalanne C."/>
            <person name="Gautier V."/>
            <person name="Ament-Velasquez S.L."/>
            <person name="Kruys A."/>
            <person name="Hutchinson M.I."/>
            <person name="Powell A.J."/>
            <person name="Barry K."/>
            <person name="Miller A.N."/>
            <person name="Grigoriev I.V."/>
            <person name="Debuchy R."/>
            <person name="Gladieux P."/>
            <person name="Hiltunen Thoren M."/>
            <person name="Johannesson H."/>
        </authorList>
    </citation>
    <scope>NUCLEOTIDE SEQUENCE</scope>
    <source>
        <strain evidence="3">CBS 314.62</strain>
    </source>
</reference>
<feature type="compositionally biased region" description="Polar residues" evidence="2">
    <location>
        <begin position="68"/>
        <end position="93"/>
    </location>
</feature>
<evidence type="ECO:0000313" key="4">
    <source>
        <dbReference type="Proteomes" id="UP001270362"/>
    </source>
</evidence>
<dbReference type="Proteomes" id="UP001270362">
    <property type="component" value="Unassembled WGS sequence"/>
</dbReference>
<gene>
    <name evidence="3" type="ORF">B0T22DRAFT_443894</name>
</gene>
<sequence length="665" mass="73500">MSFTGHSSRDSIDSSEDGGARLYSPSVSGSTHRSDREGGQTSGAGTLYGSSTNQSQYLTGYPPPVNVGQGQSTALVHSQALQSRQQPTSSPQGFQGYGPSKTPTLSLAQSLQNLSIAVSNEQNLHPAYKELLQHSRYAQQRIFGLRQALQRQPGLPREFLTRFELDVQALTGDVVEQSKAGDTLAAEIKSLGSECDRLKAVIGTQTLEHQRFRDTAESRLNVLNEELESEREKTRRAEGRAAYLQDKQIADQNMIEGLKQQLEGKRNLWMTIHSDPEERAMVLATSSQSSSLYTGTTYGSDNPSSSISGDEMSRPGSSAMISPPVHSQHPAPAVNRHGHRNMRNSGRPRSSRSGDGPRHPQQTHSGASEYGSPVGRKAPLTVIARSYPAIEDDEATAEWRKEFQKLFSLLEGFSKSYTGGAGVGVAAGVKQQSPVLWNHICEVLYPNNLQNGNAHATYLINDDQARPYLVLRLLVQHIVENILSYQGWLGFDGTTDKELTDLANRLKTVDLFKTHERQFAVDGQAAIVSRITKHPKFLSFQNWKKNDHFAKVKAIVGPLLSNCQPKSTTMGDASYDLFSIVDSAWMLSGRLFNSRLSFQYSWGETCHKFSHELHEAIDTPEDPRLLQSKQMRLKLVAVPGVTMRNDQGMSILPKRLLKAKVLLMQ</sequence>
<feature type="region of interest" description="Disordered" evidence="2">
    <location>
        <begin position="1"/>
        <end position="102"/>
    </location>
</feature>
<reference evidence="3" key="2">
    <citation type="submission" date="2023-06" db="EMBL/GenBank/DDBJ databases">
        <authorList>
            <consortium name="Lawrence Berkeley National Laboratory"/>
            <person name="Haridas S."/>
            <person name="Hensen N."/>
            <person name="Bonometti L."/>
            <person name="Westerberg I."/>
            <person name="Brannstrom I.O."/>
            <person name="Guillou S."/>
            <person name="Cros-Aarteil S."/>
            <person name="Calhoun S."/>
            <person name="Kuo A."/>
            <person name="Mondo S."/>
            <person name="Pangilinan J."/>
            <person name="Riley R."/>
            <person name="Labutti K."/>
            <person name="Andreopoulos B."/>
            <person name="Lipzen A."/>
            <person name="Chen C."/>
            <person name="Yanf M."/>
            <person name="Daum C."/>
            <person name="Ng V."/>
            <person name="Clum A."/>
            <person name="Steindorff A."/>
            <person name="Ohm R."/>
            <person name="Martin F."/>
            <person name="Silar P."/>
            <person name="Natvig D."/>
            <person name="Lalanne C."/>
            <person name="Gautier V."/>
            <person name="Ament-Velasquez S.L."/>
            <person name="Kruys A."/>
            <person name="Hutchinson M.I."/>
            <person name="Powell A.J."/>
            <person name="Barry K."/>
            <person name="Miller A.N."/>
            <person name="Grigoriev I.V."/>
            <person name="Debuchy R."/>
            <person name="Gladieux P."/>
            <person name="Thoren M.H."/>
            <person name="Johannesson H."/>
        </authorList>
    </citation>
    <scope>NUCLEOTIDE SEQUENCE</scope>
    <source>
        <strain evidence="3">CBS 314.62</strain>
    </source>
</reference>
<protein>
    <submittedName>
        <fullName evidence="3">Uncharacterized protein</fullName>
    </submittedName>
</protein>
<organism evidence="3 4">
    <name type="scientific">Podospora appendiculata</name>
    <dbReference type="NCBI Taxonomy" id="314037"/>
    <lineage>
        <taxon>Eukaryota</taxon>
        <taxon>Fungi</taxon>
        <taxon>Dikarya</taxon>
        <taxon>Ascomycota</taxon>
        <taxon>Pezizomycotina</taxon>
        <taxon>Sordariomycetes</taxon>
        <taxon>Sordariomycetidae</taxon>
        <taxon>Sordariales</taxon>
        <taxon>Podosporaceae</taxon>
        <taxon>Podospora</taxon>
    </lineage>
</organism>
<evidence type="ECO:0000256" key="1">
    <source>
        <dbReference type="SAM" id="Coils"/>
    </source>
</evidence>
<feature type="compositionally biased region" description="Low complexity" evidence="2">
    <location>
        <begin position="345"/>
        <end position="354"/>
    </location>
</feature>
<feature type="compositionally biased region" description="Polar residues" evidence="2">
    <location>
        <begin position="48"/>
        <end position="58"/>
    </location>
</feature>
<dbReference type="EMBL" id="JAULSO010000004">
    <property type="protein sequence ID" value="KAK3683904.1"/>
    <property type="molecule type" value="Genomic_DNA"/>
</dbReference>
<accession>A0AAE1C9B9</accession>
<proteinExistence type="predicted"/>